<dbReference type="InParanoid" id="J9D7T0"/>
<reference evidence="2 3" key="1">
    <citation type="submission" date="2011-08" db="EMBL/GenBank/DDBJ databases">
        <authorList>
            <person name="Liu Z.J."/>
            <person name="Shi F.L."/>
            <person name="Lu J.Q."/>
            <person name="Li M."/>
            <person name="Wang Z.L."/>
        </authorList>
    </citation>
    <scope>NUCLEOTIDE SEQUENCE [LARGE SCALE GENOMIC DNA]</scope>
    <source>
        <strain evidence="2 3">USNM 41457</strain>
    </source>
</reference>
<organism evidence="2 3">
    <name type="scientific">Edhazardia aedis (strain USNM 41457)</name>
    <name type="common">Microsporidian parasite</name>
    <dbReference type="NCBI Taxonomy" id="1003232"/>
    <lineage>
        <taxon>Eukaryota</taxon>
        <taxon>Fungi</taxon>
        <taxon>Fungi incertae sedis</taxon>
        <taxon>Microsporidia</taxon>
        <taxon>Edhazardia</taxon>
    </lineage>
</organism>
<dbReference type="VEuPathDB" id="MicrosporidiaDB:EDEG_01855"/>
<dbReference type="Proteomes" id="UP000003163">
    <property type="component" value="Unassembled WGS sequence"/>
</dbReference>
<comment type="caution">
    <text evidence="2">The sequence shown here is derived from an EMBL/GenBank/DDBJ whole genome shotgun (WGS) entry which is preliminary data.</text>
</comment>
<protein>
    <submittedName>
        <fullName evidence="2">Uncharacterized protein</fullName>
    </submittedName>
</protein>
<feature type="region of interest" description="Disordered" evidence="1">
    <location>
        <begin position="20"/>
        <end position="60"/>
    </location>
</feature>
<dbReference type="AlphaFoldDB" id="J9D7T0"/>
<evidence type="ECO:0000313" key="3">
    <source>
        <dbReference type="Proteomes" id="UP000003163"/>
    </source>
</evidence>
<feature type="compositionally biased region" description="Basic and acidic residues" evidence="1">
    <location>
        <begin position="39"/>
        <end position="60"/>
    </location>
</feature>
<name>J9D7T0_EDHAE</name>
<accession>J9D7T0</accession>
<sequence length="127" mass="14850">MNTPGYLIFCENISQLLDGENEHLDESEEDEQAKVKNSKNSEFDRESSNQYEKNKVERNSDQRYVKKQCVSRNVVYNTPVNYKKPVVIDQDKLKNGNIFNDNSEKRKMKAVKGRTNEEILDIVRGFL</sequence>
<evidence type="ECO:0000313" key="2">
    <source>
        <dbReference type="EMBL" id="EJW03856.1"/>
    </source>
</evidence>
<keyword evidence="3" id="KW-1185">Reference proteome</keyword>
<dbReference type="HOGENOM" id="CLU_1970534_0_0_1"/>
<reference evidence="3" key="2">
    <citation type="submission" date="2015-07" db="EMBL/GenBank/DDBJ databases">
        <title>Contrasting host-pathogen interactions and genome evolution in two generalist and specialist microsporidian pathogens of mosquitoes.</title>
        <authorList>
            <consortium name="The Broad Institute Genomics Platform"/>
            <consortium name="The Broad Institute Genome Sequencing Center for Infectious Disease"/>
            <person name="Cuomo C.A."/>
            <person name="Sanscrainte N.D."/>
            <person name="Goldberg J.M."/>
            <person name="Heiman D."/>
            <person name="Young S."/>
            <person name="Zeng Q."/>
            <person name="Becnel J.J."/>
            <person name="Birren B.W."/>
        </authorList>
    </citation>
    <scope>NUCLEOTIDE SEQUENCE [LARGE SCALE GENOMIC DNA]</scope>
    <source>
        <strain evidence="3">USNM 41457</strain>
    </source>
</reference>
<evidence type="ECO:0000256" key="1">
    <source>
        <dbReference type="SAM" id="MobiDB-lite"/>
    </source>
</evidence>
<gene>
    <name evidence="2" type="ORF">EDEG_01855</name>
</gene>
<dbReference type="EMBL" id="AFBI03000029">
    <property type="protein sequence ID" value="EJW03856.1"/>
    <property type="molecule type" value="Genomic_DNA"/>
</dbReference>
<proteinExistence type="predicted"/>